<comment type="cofactor">
    <cofactor evidence="1">
        <name>Zn(2+)</name>
        <dbReference type="ChEBI" id="CHEBI:29105"/>
    </cofactor>
</comment>
<evidence type="ECO:0000259" key="6">
    <source>
        <dbReference type="Pfam" id="PF02900"/>
    </source>
</evidence>
<keyword evidence="4" id="KW-0862">Zinc</keyword>
<dbReference type="CDD" id="cd07363">
    <property type="entry name" value="45_DOPA_Dioxygenase"/>
    <property type="match status" value="1"/>
</dbReference>
<dbReference type="Proteomes" id="UP000266483">
    <property type="component" value="Unassembled WGS sequence"/>
</dbReference>
<keyword evidence="8" id="KW-0223">Dioxygenase</keyword>
<dbReference type="Gene3D" id="3.40.830.10">
    <property type="entry name" value="LigB-like"/>
    <property type="match status" value="1"/>
</dbReference>
<organism evidence="8 9">
    <name type="scientific">Neopusillimonas maritima</name>
    <dbReference type="NCBI Taxonomy" id="2026239"/>
    <lineage>
        <taxon>Bacteria</taxon>
        <taxon>Pseudomonadati</taxon>
        <taxon>Pseudomonadota</taxon>
        <taxon>Betaproteobacteria</taxon>
        <taxon>Burkholderiales</taxon>
        <taxon>Alcaligenaceae</taxon>
        <taxon>Neopusillimonas</taxon>
    </lineage>
</organism>
<keyword evidence="3" id="KW-0479">Metal-binding</keyword>
<dbReference type="AlphaFoldDB" id="A0A3A1YSE5"/>
<comment type="caution">
    <text evidence="8">The sequence shown here is derived from an EMBL/GenBank/DDBJ whole genome shotgun (WGS) entry which is preliminary data.</text>
</comment>
<evidence type="ECO:0000256" key="3">
    <source>
        <dbReference type="ARBA" id="ARBA00022723"/>
    </source>
</evidence>
<protein>
    <submittedName>
        <fullName evidence="8">Dioxygenase</fullName>
    </submittedName>
</protein>
<evidence type="ECO:0000313" key="9">
    <source>
        <dbReference type="Proteomes" id="UP000266206"/>
    </source>
</evidence>
<comment type="similarity">
    <text evidence="2">Belongs to the DODA-type extradiol aromatic ring-opening dioxygenase family.</text>
</comment>
<dbReference type="PIRSF" id="PIRSF006157">
    <property type="entry name" value="Doxgns_DODA"/>
    <property type="match status" value="1"/>
</dbReference>
<dbReference type="InterPro" id="IPR004183">
    <property type="entry name" value="Xdiol_dOase_suB"/>
</dbReference>
<evidence type="ECO:0000256" key="2">
    <source>
        <dbReference type="ARBA" id="ARBA00007581"/>
    </source>
</evidence>
<dbReference type="PANTHER" id="PTHR30096">
    <property type="entry name" value="4,5-DOPA DIOXYGENASE EXTRADIOL-LIKE PROTEIN"/>
    <property type="match status" value="1"/>
</dbReference>
<sequence>MQHSTIMKQTPVYYLSHGGGPWPYMPEAREKYAILTKALQDIPQQLERKPDAIVMVSAHWEGDNTFLVMGNPHPPMYYDYYNFPEHTYHVQYPAPGSPSLARELAQLIGDAGLPVAIDNQRGFDHGAFVPLHVMYPEADIPVVQLSIETHFDPELHLALGRALAPLREKNILILGSGLSYHNLREIRTIGAEPSAQFDAWLQEVLVNGPVAERAYKLKQWETAPAARRAHPREDHLLPLMVAVGAAENETGTCVHHEVTAFANITASSFRFG</sequence>
<dbReference type="EMBL" id="NQYH01000009">
    <property type="protein sequence ID" value="RIY40431.1"/>
    <property type="molecule type" value="Genomic_DNA"/>
</dbReference>
<feature type="domain" description="Extradiol ring-cleavage dioxygenase class III enzyme subunit B" evidence="6">
    <location>
        <begin position="13"/>
        <end position="271"/>
    </location>
</feature>
<dbReference type="OrthoDB" id="9790889at2"/>
<dbReference type="GO" id="GO:0008198">
    <property type="term" value="F:ferrous iron binding"/>
    <property type="evidence" value="ECO:0007669"/>
    <property type="project" value="InterPro"/>
</dbReference>
<dbReference type="SUPFAM" id="SSF53213">
    <property type="entry name" value="LigB-like"/>
    <property type="match status" value="1"/>
</dbReference>
<keyword evidence="10" id="KW-1185">Reference proteome</keyword>
<keyword evidence="5" id="KW-0560">Oxidoreductase</keyword>
<dbReference type="PANTHER" id="PTHR30096:SF0">
    <property type="entry name" value="4,5-DOPA DIOXYGENASE EXTRADIOL-LIKE PROTEIN"/>
    <property type="match status" value="1"/>
</dbReference>
<dbReference type="GO" id="GO:0008270">
    <property type="term" value="F:zinc ion binding"/>
    <property type="evidence" value="ECO:0007669"/>
    <property type="project" value="InterPro"/>
</dbReference>
<dbReference type="EMBL" id="NQOU01000007">
    <property type="protein sequence ID" value="RII81929.1"/>
    <property type="molecule type" value="Genomic_DNA"/>
</dbReference>
<dbReference type="Pfam" id="PF02900">
    <property type="entry name" value="LigB"/>
    <property type="match status" value="1"/>
</dbReference>
<evidence type="ECO:0000256" key="4">
    <source>
        <dbReference type="ARBA" id="ARBA00022833"/>
    </source>
</evidence>
<dbReference type="InterPro" id="IPR014436">
    <property type="entry name" value="Extradiol_dOase_DODA"/>
</dbReference>
<evidence type="ECO:0000256" key="1">
    <source>
        <dbReference type="ARBA" id="ARBA00001947"/>
    </source>
</evidence>
<reference evidence="9 10" key="1">
    <citation type="submission" date="2017-08" db="EMBL/GenBank/DDBJ databases">
        <title>Pusillimonas indicus sp. nov., a member of the family Alcaligenaceae isolated from surface seawater.</title>
        <authorList>
            <person name="Li J."/>
        </authorList>
    </citation>
    <scope>NUCLEOTIDE SEQUENCE [LARGE SCALE GENOMIC DNA]</scope>
    <source>
        <strain evidence="7 10">17-4A</strain>
        <strain evidence="8 9">L52-1-41</strain>
    </source>
</reference>
<evidence type="ECO:0000313" key="7">
    <source>
        <dbReference type="EMBL" id="RII81929.1"/>
    </source>
</evidence>
<evidence type="ECO:0000313" key="10">
    <source>
        <dbReference type="Proteomes" id="UP000266483"/>
    </source>
</evidence>
<dbReference type="Proteomes" id="UP000266206">
    <property type="component" value="Unassembled WGS sequence"/>
</dbReference>
<proteinExistence type="inferred from homology"/>
<name>A0A3A1YSE5_9BURK</name>
<evidence type="ECO:0000256" key="5">
    <source>
        <dbReference type="ARBA" id="ARBA00023002"/>
    </source>
</evidence>
<accession>A0A3A1YSE5</accession>
<evidence type="ECO:0000313" key="8">
    <source>
        <dbReference type="EMBL" id="RIY40431.1"/>
    </source>
</evidence>
<gene>
    <name evidence="7" type="ORF">CJO09_14005</name>
    <name evidence="8" type="ORF">CJP73_11125</name>
</gene>
<dbReference type="GO" id="GO:0016702">
    <property type="term" value="F:oxidoreductase activity, acting on single donors with incorporation of molecular oxygen, incorporation of two atoms of oxygen"/>
    <property type="evidence" value="ECO:0007669"/>
    <property type="project" value="UniProtKB-ARBA"/>
</dbReference>